<name>B4FZH1_MAIZE</name>
<reference evidence="1" key="1">
    <citation type="journal article" date="2009" name="PLoS Genet.">
        <title>Sequencing, mapping, and analysis of 27,455 maize full-length cDNAs.</title>
        <authorList>
            <person name="Soderlund C."/>
            <person name="Descour A."/>
            <person name="Kudrna D."/>
            <person name="Bomhoff M."/>
            <person name="Boyd L."/>
            <person name="Currie J."/>
            <person name="Angelova A."/>
            <person name="Collura K."/>
            <person name="Wissotski M."/>
            <person name="Ashley E."/>
            <person name="Morrow D."/>
            <person name="Fernandes J."/>
            <person name="Walbot V."/>
            <person name="Yu Y."/>
        </authorList>
    </citation>
    <scope>NUCLEOTIDE SEQUENCE</scope>
    <source>
        <strain evidence="1">B73</strain>
    </source>
</reference>
<accession>B4FZH1</accession>
<dbReference type="EMBL" id="BT042509">
    <property type="protein sequence ID" value="ACF87514.1"/>
    <property type="molecule type" value="mRNA"/>
</dbReference>
<dbReference type="AlphaFoldDB" id="B4FZH1"/>
<protein>
    <submittedName>
        <fullName evidence="1">Uncharacterized protein</fullName>
    </submittedName>
</protein>
<evidence type="ECO:0000313" key="1">
    <source>
        <dbReference type="EMBL" id="ACF87514.1"/>
    </source>
</evidence>
<sequence length="93" mass="10764">MQYATKTRIKHTADSLLNRILGTDLHGPPRQMLNQLFRSCAFDRGVLFNMCNVIKTSYIQMIDSAHQTRPPPCLISWPYWEYHGRIGSSLLQL</sequence>
<dbReference type="HOGENOM" id="CLU_2402916_0_0_1"/>
<organism evidence="1">
    <name type="scientific">Zea mays</name>
    <name type="common">Maize</name>
    <dbReference type="NCBI Taxonomy" id="4577"/>
    <lineage>
        <taxon>Eukaryota</taxon>
        <taxon>Viridiplantae</taxon>
        <taxon>Streptophyta</taxon>
        <taxon>Embryophyta</taxon>
        <taxon>Tracheophyta</taxon>
        <taxon>Spermatophyta</taxon>
        <taxon>Magnoliopsida</taxon>
        <taxon>Liliopsida</taxon>
        <taxon>Poales</taxon>
        <taxon>Poaceae</taxon>
        <taxon>PACMAD clade</taxon>
        <taxon>Panicoideae</taxon>
        <taxon>Andropogonodae</taxon>
        <taxon>Andropogoneae</taxon>
        <taxon>Tripsacinae</taxon>
        <taxon>Zea</taxon>
    </lineage>
</organism>
<proteinExistence type="evidence at transcript level"/>